<evidence type="ECO:0000313" key="3">
    <source>
        <dbReference type="Proteomes" id="UP000199343"/>
    </source>
</evidence>
<reference evidence="1 3" key="1">
    <citation type="submission" date="2016-06" db="EMBL/GenBank/DDBJ databases">
        <authorList>
            <person name="Kjaerup R.B."/>
            <person name="Dalgaard T.S."/>
            <person name="Juul-Madsen H.R."/>
        </authorList>
    </citation>
    <scope>NUCLEOTIDE SEQUENCE [LARGE SCALE GENOMIC DNA]</scope>
    <source>
        <strain evidence="1 3">DSM 43363</strain>
    </source>
</reference>
<evidence type="ECO:0000313" key="2">
    <source>
        <dbReference type="EMBL" id="WSA35391.1"/>
    </source>
</evidence>
<sequence length="72" mass="7734">MLLAAIVFLFLVLPALGLVALVAAAHLVAWLGRSVRRAPAPLGRWARGLTVEPTRGAAFNDSRDVWPMPSDD</sequence>
<name>A0A1C6V520_9ACTN</name>
<dbReference type="AlphaFoldDB" id="A0A1C6V520"/>
<dbReference type="RefSeq" id="WP_141719459.1">
    <property type="nucleotide sequence ID" value="NZ_CP109071.1"/>
</dbReference>
<organism evidence="1 3">
    <name type="scientific">Micromonospora peucetia</name>
    <dbReference type="NCBI Taxonomy" id="47871"/>
    <lineage>
        <taxon>Bacteria</taxon>
        <taxon>Bacillati</taxon>
        <taxon>Actinomycetota</taxon>
        <taxon>Actinomycetes</taxon>
        <taxon>Micromonosporales</taxon>
        <taxon>Micromonosporaceae</taxon>
        <taxon>Micromonospora</taxon>
    </lineage>
</organism>
<proteinExistence type="predicted"/>
<keyword evidence="4" id="KW-1185">Reference proteome</keyword>
<dbReference type="EMBL" id="CP109071">
    <property type="protein sequence ID" value="WSA35391.1"/>
    <property type="molecule type" value="Genomic_DNA"/>
</dbReference>
<evidence type="ECO:0000313" key="4">
    <source>
        <dbReference type="Proteomes" id="UP001334804"/>
    </source>
</evidence>
<dbReference type="OrthoDB" id="3398429at2"/>
<gene>
    <name evidence="1" type="ORF">GA0070608_2476</name>
    <name evidence="2" type="ORF">OIE14_15765</name>
</gene>
<protein>
    <submittedName>
        <fullName evidence="1">Uncharacterized protein</fullName>
    </submittedName>
</protein>
<dbReference type="STRING" id="47871.GA0070608_2476"/>
<accession>A0A1C6V520</accession>
<dbReference type="Proteomes" id="UP001334804">
    <property type="component" value="Chromosome"/>
</dbReference>
<evidence type="ECO:0000313" key="1">
    <source>
        <dbReference type="EMBL" id="SCL61459.1"/>
    </source>
</evidence>
<reference evidence="2 4" key="2">
    <citation type="submission" date="2022-10" db="EMBL/GenBank/DDBJ databases">
        <title>The complete genomes of actinobacterial strains from the NBC collection.</title>
        <authorList>
            <person name="Joergensen T.S."/>
            <person name="Alvarez Arevalo M."/>
            <person name="Sterndorff E.B."/>
            <person name="Faurdal D."/>
            <person name="Vuksanovic O."/>
            <person name="Mourched A.-S."/>
            <person name="Charusanti P."/>
            <person name="Shaw S."/>
            <person name="Blin K."/>
            <person name="Weber T."/>
        </authorList>
    </citation>
    <scope>NUCLEOTIDE SEQUENCE [LARGE SCALE GENOMIC DNA]</scope>
    <source>
        <strain evidence="2 4">NBC 01809</strain>
    </source>
</reference>
<dbReference type="Proteomes" id="UP000199343">
    <property type="component" value="Unassembled WGS sequence"/>
</dbReference>
<dbReference type="EMBL" id="FMIC01000002">
    <property type="protein sequence ID" value="SCL61459.1"/>
    <property type="molecule type" value="Genomic_DNA"/>
</dbReference>